<protein>
    <submittedName>
        <fullName evidence="2">Uncharacterized protein</fullName>
    </submittedName>
</protein>
<dbReference type="EMBL" id="JAAALK010000082">
    <property type="protein sequence ID" value="KAG8088558.1"/>
    <property type="molecule type" value="Genomic_DNA"/>
</dbReference>
<feature type="region of interest" description="Disordered" evidence="1">
    <location>
        <begin position="47"/>
        <end position="106"/>
    </location>
</feature>
<evidence type="ECO:0000256" key="1">
    <source>
        <dbReference type="SAM" id="MobiDB-lite"/>
    </source>
</evidence>
<gene>
    <name evidence="2" type="ORF">GUJ93_ZPchr0010g8914</name>
</gene>
<name>A0A8J6BRR2_ZIZPA</name>
<comment type="caution">
    <text evidence="2">The sequence shown here is derived from an EMBL/GenBank/DDBJ whole genome shotgun (WGS) entry which is preliminary data.</text>
</comment>
<evidence type="ECO:0000313" key="3">
    <source>
        <dbReference type="Proteomes" id="UP000729402"/>
    </source>
</evidence>
<sequence length="106" mass="10930">MTTFVPIAELMQVLADLQQAITGLSAYLGLTLVASTLLSFPHDAKGFPTASSRSPIAVVGAQGDYEGGGDEGQDGKDDSTDDEEVVDSAIRPFSNSTDDNGAKPAP</sequence>
<dbReference type="Proteomes" id="UP000729402">
    <property type="component" value="Unassembled WGS sequence"/>
</dbReference>
<evidence type="ECO:0000313" key="2">
    <source>
        <dbReference type="EMBL" id="KAG8088558.1"/>
    </source>
</evidence>
<keyword evidence="3" id="KW-1185">Reference proteome</keyword>
<dbReference type="AlphaFoldDB" id="A0A8J6BRR2"/>
<organism evidence="2 3">
    <name type="scientific">Zizania palustris</name>
    <name type="common">Northern wild rice</name>
    <dbReference type="NCBI Taxonomy" id="103762"/>
    <lineage>
        <taxon>Eukaryota</taxon>
        <taxon>Viridiplantae</taxon>
        <taxon>Streptophyta</taxon>
        <taxon>Embryophyta</taxon>
        <taxon>Tracheophyta</taxon>
        <taxon>Spermatophyta</taxon>
        <taxon>Magnoliopsida</taxon>
        <taxon>Liliopsida</taxon>
        <taxon>Poales</taxon>
        <taxon>Poaceae</taxon>
        <taxon>BOP clade</taxon>
        <taxon>Oryzoideae</taxon>
        <taxon>Oryzeae</taxon>
        <taxon>Zizaniinae</taxon>
        <taxon>Zizania</taxon>
    </lineage>
</organism>
<accession>A0A8J6BRR2</accession>
<proteinExistence type="predicted"/>
<reference evidence="2" key="2">
    <citation type="submission" date="2021-02" db="EMBL/GenBank/DDBJ databases">
        <authorList>
            <person name="Kimball J.A."/>
            <person name="Haas M.W."/>
            <person name="Macchietto M."/>
            <person name="Kono T."/>
            <person name="Duquette J."/>
            <person name="Shao M."/>
        </authorList>
    </citation>
    <scope>NUCLEOTIDE SEQUENCE</scope>
    <source>
        <tissue evidence="2">Fresh leaf tissue</tissue>
    </source>
</reference>
<reference evidence="2" key="1">
    <citation type="journal article" date="2021" name="bioRxiv">
        <title>Whole Genome Assembly and Annotation of Northern Wild Rice, Zizania palustris L., Supports a Whole Genome Duplication in the Zizania Genus.</title>
        <authorList>
            <person name="Haas M."/>
            <person name="Kono T."/>
            <person name="Macchietto M."/>
            <person name="Millas R."/>
            <person name="McGilp L."/>
            <person name="Shao M."/>
            <person name="Duquette J."/>
            <person name="Hirsch C.N."/>
            <person name="Kimball J."/>
        </authorList>
    </citation>
    <scope>NUCLEOTIDE SEQUENCE</scope>
    <source>
        <tissue evidence="2">Fresh leaf tissue</tissue>
    </source>
</reference>